<keyword evidence="5 9" id="KW-0653">Protein transport</keyword>
<comment type="function">
    <text evidence="9">Part of the twin-arginine translocation (Tat) system that transports large folded proteins containing a characteristic twin-arginine motif in their signal peptide across membranes. TatA could form the protein-conducting channel of the Tat system.</text>
</comment>
<keyword evidence="11" id="KW-1185">Reference proteome</keyword>
<dbReference type="EMBL" id="FUKI01000135">
    <property type="protein sequence ID" value="SJM94754.1"/>
    <property type="molecule type" value="Genomic_DNA"/>
</dbReference>
<evidence type="ECO:0000256" key="5">
    <source>
        <dbReference type="ARBA" id="ARBA00022927"/>
    </source>
</evidence>
<keyword evidence="6 9" id="KW-1133">Transmembrane helix</keyword>
<dbReference type="GO" id="GO:0033281">
    <property type="term" value="C:TAT protein transport complex"/>
    <property type="evidence" value="ECO:0007669"/>
    <property type="project" value="UniProtKB-UniRule"/>
</dbReference>
<keyword evidence="7 9" id="KW-0811">Translocation</keyword>
<comment type="subunit">
    <text evidence="9">The Tat system comprises two distinct complexes: a TatABC complex, containing multiple copies of TatA, TatB and TatC subunits, and a separate TatA complex, containing only TatA subunits. Substrates initially bind to the TatABC complex, which probably triggers association of the separate TatA complex to form the active translocon.</text>
</comment>
<dbReference type="HAMAP" id="MF_00236">
    <property type="entry name" value="TatA_E"/>
    <property type="match status" value="1"/>
</dbReference>
<dbReference type="GO" id="GO:0008320">
    <property type="term" value="F:protein transmembrane transporter activity"/>
    <property type="evidence" value="ECO:0007669"/>
    <property type="project" value="UniProtKB-UniRule"/>
</dbReference>
<dbReference type="PANTHER" id="PTHR42982">
    <property type="entry name" value="SEC-INDEPENDENT PROTEIN TRANSLOCASE PROTEIN TATA"/>
    <property type="match status" value="1"/>
</dbReference>
<accession>A0A1R4HEV5</accession>
<dbReference type="Gene3D" id="1.20.5.3310">
    <property type="match status" value="1"/>
</dbReference>
<dbReference type="PANTHER" id="PTHR42982:SF1">
    <property type="entry name" value="SEC-INDEPENDENT PROTEIN TRANSLOCASE PROTEIN TATA"/>
    <property type="match status" value="1"/>
</dbReference>
<proteinExistence type="inferred from homology"/>
<evidence type="ECO:0000256" key="4">
    <source>
        <dbReference type="ARBA" id="ARBA00022692"/>
    </source>
</evidence>
<dbReference type="InterPro" id="IPR006312">
    <property type="entry name" value="TatA/E"/>
</dbReference>
<dbReference type="OrthoDB" id="7066617at2"/>
<evidence type="ECO:0000256" key="6">
    <source>
        <dbReference type="ARBA" id="ARBA00022989"/>
    </source>
</evidence>
<evidence type="ECO:0000256" key="2">
    <source>
        <dbReference type="ARBA" id="ARBA00022448"/>
    </source>
</evidence>
<evidence type="ECO:0000313" key="10">
    <source>
        <dbReference type="EMBL" id="SJM94754.1"/>
    </source>
</evidence>
<keyword evidence="3 9" id="KW-1003">Cell membrane</keyword>
<gene>
    <name evidence="9 10" type="primary">tatA</name>
    <name evidence="10" type="ORF">CRENPOLYSF1_580039</name>
</gene>
<dbReference type="AlphaFoldDB" id="A0A1R4HEV5"/>
<sequence>MGISVTKLLIILAITIIVFGTKRLKNIGADLGGAIKTFRKAIKDGEEVSANASEDVIDGEVAAKDKDKV</sequence>
<dbReference type="Pfam" id="PF02416">
    <property type="entry name" value="TatA_B_E"/>
    <property type="match status" value="1"/>
</dbReference>
<protein>
    <recommendedName>
        <fullName evidence="9">Sec-independent protein translocase protein TatA</fullName>
    </recommendedName>
</protein>
<comment type="similarity">
    <text evidence="9">Belongs to the TatA/E family.</text>
</comment>
<evidence type="ECO:0000256" key="7">
    <source>
        <dbReference type="ARBA" id="ARBA00023010"/>
    </source>
</evidence>
<keyword evidence="2 9" id="KW-0813">Transport</keyword>
<keyword evidence="8 9" id="KW-0472">Membrane</keyword>
<organism evidence="10 11">
    <name type="scientific">Crenothrix polyspora</name>
    <dbReference type="NCBI Taxonomy" id="360316"/>
    <lineage>
        <taxon>Bacteria</taxon>
        <taxon>Pseudomonadati</taxon>
        <taxon>Pseudomonadota</taxon>
        <taxon>Gammaproteobacteria</taxon>
        <taxon>Methylococcales</taxon>
        <taxon>Crenotrichaceae</taxon>
        <taxon>Crenothrix</taxon>
    </lineage>
</organism>
<keyword evidence="4 9" id="KW-0812">Transmembrane</keyword>
<dbReference type="GO" id="GO:0043953">
    <property type="term" value="P:protein transport by the Tat complex"/>
    <property type="evidence" value="ECO:0007669"/>
    <property type="project" value="UniProtKB-UniRule"/>
</dbReference>
<evidence type="ECO:0000256" key="3">
    <source>
        <dbReference type="ARBA" id="ARBA00022475"/>
    </source>
</evidence>
<evidence type="ECO:0000256" key="9">
    <source>
        <dbReference type="HAMAP-Rule" id="MF_00236"/>
    </source>
</evidence>
<reference evidence="11" key="1">
    <citation type="submission" date="2017-02" db="EMBL/GenBank/DDBJ databases">
        <authorList>
            <person name="Daims H."/>
        </authorList>
    </citation>
    <scope>NUCLEOTIDE SEQUENCE [LARGE SCALE GENOMIC DNA]</scope>
</reference>
<dbReference type="InterPro" id="IPR003369">
    <property type="entry name" value="TatA/B/E"/>
</dbReference>
<comment type="subcellular location">
    <subcellularLocation>
        <location evidence="1 9">Cell membrane</location>
        <topology evidence="1 9">Single-pass membrane protein</topology>
    </subcellularLocation>
</comment>
<evidence type="ECO:0000256" key="1">
    <source>
        <dbReference type="ARBA" id="ARBA00004162"/>
    </source>
</evidence>
<dbReference type="NCBIfam" id="TIGR01411">
    <property type="entry name" value="tatAE"/>
    <property type="match status" value="1"/>
</dbReference>
<dbReference type="RefSeq" id="WP_087144457.1">
    <property type="nucleotide sequence ID" value="NZ_FUKI01000135.1"/>
</dbReference>
<evidence type="ECO:0000256" key="8">
    <source>
        <dbReference type="ARBA" id="ARBA00023136"/>
    </source>
</evidence>
<name>A0A1R4HEV5_9GAMM</name>
<dbReference type="Proteomes" id="UP000195667">
    <property type="component" value="Unassembled WGS sequence"/>
</dbReference>
<evidence type="ECO:0000313" key="11">
    <source>
        <dbReference type="Proteomes" id="UP000195667"/>
    </source>
</evidence>